<evidence type="ECO:0000256" key="2">
    <source>
        <dbReference type="PROSITE-ProRule" id="PRU00169"/>
    </source>
</evidence>
<dbReference type="InterPro" id="IPR007492">
    <property type="entry name" value="LytTR_DNA-bd_dom"/>
</dbReference>
<name>A0ABS6MNF1_9GAMM</name>
<dbReference type="EMBL" id="JAHRID010000007">
    <property type="protein sequence ID" value="MBV2130344.1"/>
    <property type="molecule type" value="Genomic_DNA"/>
</dbReference>
<evidence type="ECO:0000256" key="1">
    <source>
        <dbReference type="ARBA" id="ARBA00023012"/>
    </source>
</evidence>
<evidence type="ECO:0000313" key="6">
    <source>
        <dbReference type="Proteomes" id="UP000704611"/>
    </source>
</evidence>
<evidence type="ECO:0000313" key="5">
    <source>
        <dbReference type="EMBL" id="MBV2130344.1"/>
    </source>
</evidence>
<keyword evidence="2" id="KW-0597">Phosphoprotein</keyword>
<dbReference type="InterPro" id="IPR046947">
    <property type="entry name" value="LytR-like"/>
</dbReference>
<protein>
    <submittedName>
        <fullName evidence="5">LytTR family DNA-binding domain-containing protein</fullName>
    </submittedName>
</protein>
<dbReference type="GO" id="GO:0003677">
    <property type="term" value="F:DNA binding"/>
    <property type="evidence" value="ECO:0007669"/>
    <property type="project" value="UniProtKB-KW"/>
</dbReference>
<sequence>MFKVLIIEDEPLARNKLKRLLQELPDPLTVVAELSSVAQTDNWLQSAGQADLIFSDIELTDGNVFQSYQRCPPTCPIIFITAYHDYMLPAFDTYGIAYLLKPYNTDQLQQAWRKFRQLTAAAQPAEQGTLTQLQALLASLAGSQTTFVSRIPIRQQQQIYFLDVNDIVYIQADGSLIMAFDSKGKRHYLPYSSLQAAEAALDPARFFRLNRSELVQSKYIERLERYCKNTLSVFLSSGVQLKTSQSRTSEFNRWLGL</sequence>
<feature type="domain" description="HTH LytTR-type" evidence="4">
    <location>
        <begin position="151"/>
        <end position="257"/>
    </location>
</feature>
<accession>A0ABS6MNF1</accession>
<dbReference type="Pfam" id="PF00072">
    <property type="entry name" value="Response_reg"/>
    <property type="match status" value="1"/>
</dbReference>
<organism evidence="5 6">
    <name type="scientific">Arsukibacterium indicum</name>
    <dbReference type="NCBI Taxonomy" id="2848612"/>
    <lineage>
        <taxon>Bacteria</taxon>
        <taxon>Pseudomonadati</taxon>
        <taxon>Pseudomonadota</taxon>
        <taxon>Gammaproteobacteria</taxon>
        <taxon>Chromatiales</taxon>
        <taxon>Chromatiaceae</taxon>
        <taxon>Arsukibacterium</taxon>
    </lineage>
</organism>
<dbReference type="SMART" id="SM00850">
    <property type="entry name" value="LytTR"/>
    <property type="match status" value="1"/>
</dbReference>
<feature type="modified residue" description="4-aspartylphosphate" evidence="2">
    <location>
        <position position="56"/>
    </location>
</feature>
<dbReference type="PROSITE" id="PS50110">
    <property type="entry name" value="RESPONSE_REGULATORY"/>
    <property type="match status" value="1"/>
</dbReference>
<dbReference type="SMART" id="SM00448">
    <property type="entry name" value="REC"/>
    <property type="match status" value="1"/>
</dbReference>
<dbReference type="InterPro" id="IPR001789">
    <property type="entry name" value="Sig_transdc_resp-reg_receiver"/>
</dbReference>
<evidence type="ECO:0000259" key="4">
    <source>
        <dbReference type="PROSITE" id="PS50930"/>
    </source>
</evidence>
<dbReference type="Pfam" id="PF04397">
    <property type="entry name" value="LytTR"/>
    <property type="match status" value="1"/>
</dbReference>
<dbReference type="PANTHER" id="PTHR37299:SF1">
    <property type="entry name" value="STAGE 0 SPORULATION PROTEIN A HOMOLOG"/>
    <property type="match status" value="1"/>
</dbReference>
<keyword evidence="5" id="KW-0238">DNA-binding</keyword>
<comment type="caution">
    <text evidence="5">The sequence shown here is derived from an EMBL/GenBank/DDBJ whole genome shotgun (WGS) entry which is preliminary data.</text>
</comment>
<dbReference type="RefSeq" id="WP_217670479.1">
    <property type="nucleotide sequence ID" value="NZ_JAHRID010000007.1"/>
</dbReference>
<dbReference type="Proteomes" id="UP000704611">
    <property type="component" value="Unassembled WGS sequence"/>
</dbReference>
<keyword evidence="1" id="KW-0902">Two-component regulatory system</keyword>
<keyword evidence="6" id="KW-1185">Reference proteome</keyword>
<evidence type="ECO:0000259" key="3">
    <source>
        <dbReference type="PROSITE" id="PS50110"/>
    </source>
</evidence>
<proteinExistence type="predicted"/>
<feature type="domain" description="Response regulatory" evidence="3">
    <location>
        <begin position="3"/>
        <end position="116"/>
    </location>
</feature>
<gene>
    <name evidence="5" type="ORF">KQY15_14710</name>
</gene>
<reference evidence="5 6" key="1">
    <citation type="submission" date="2021-06" db="EMBL/GenBank/DDBJ databases">
        <title>Rheinheimera indica sp. nov., isolated from deep-sea sediment.</title>
        <authorList>
            <person name="Wang Z."/>
            <person name="Zhang X.-Y."/>
        </authorList>
    </citation>
    <scope>NUCLEOTIDE SEQUENCE [LARGE SCALE GENOMIC DNA]</scope>
    <source>
        <strain evidence="5 6">SM2107</strain>
    </source>
</reference>
<dbReference type="PROSITE" id="PS50930">
    <property type="entry name" value="HTH_LYTTR"/>
    <property type="match status" value="1"/>
</dbReference>
<dbReference type="PANTHER" id="PTHR37299">
    <property type="entry name" value="TRANSCRIPTIONAL REGULATOR-RELATED"/>
    <property type="match status" value="1"/>
</dbReference>